<evidence type="ECO:0000256" key="1">
    <source>
        <dbReference type="ARBA" id="ARBA00004123"/>
    </source>
</evidence>
<dbReference type="AlphaFoldDB" id="A0A0V1PYY4"/>
<dbReference type="Pfam" id="PF13832">
    <property type="entry name" value="zf-HC5HC2H_2"/>
    <property type="match status" value="1"/>
</dbReference>
<dbReference type="GO" id="GO:0005634">
    <property type="term" value="C:nucleus"/>
    <property type="evidence" value="ECO:0007669"/>
    <property type="project" value="UniProtKB-SubCell"/>
</dbReference>
<keyword evidence="11" id="KW-1185">Reference proteome</keyword>
<dbReference type="InterPro" id="IPR019542">
    <property type="entry name" value="Enhancer_polycomb-like_N"/>
</dbReference>
<name>A0A0V1PYY4_9ASCO</name>
<dbReference type="FunFam" id="3.30.40.10:FF:000007">
    <property type="entry name" value="Bromodomain containing 1, isoform CRA_b"/>
    <property type="match status" value="1"/>
</dbReference>
<dbReference type="EMBL" id="LMYN01000056">
    <property type="protein sequence ID" value="KSA01324.1"/>
    <property type="molecule type" value="Genomic_DNA"/>
</dbReference>
<dbReference type="SUPFAM" id="SSF57903">
    <property type="entry name" value="FYVE/PHD zinc finger"/>
    <property type="match status" value="1"/>
</dbReference>
<evidence type="ECO:0000313" key="11">
    <source>
        <dbReference type="Proteomes" id="UP000054251"/>
    </source>
</evidence>
<evidence type="ECO:0000256" key="4">
    <source>
        <dbReference type="ARBA" id="ARBA00022771"/>
    </source>
</evidence>
<reference evidence="10 11" key="1">
    <citation type="submission" date="2015-11" db="EMBL/GenBank/DDBJ databases">
        <title>The genome of Debaryomyces fabryi.</title>
        <authorList>
            <person name="Tafer H."/>
            <person name="Lopandic K."/>
        </authorList>
    </citation>
    <scope>NUCLEOTIDE SEQUENCE [LARGE SCALE GENOMIC DNA]</scope>
    <source>
        <strain evidence="10 11">CBS 789</strain>
    </source>
</reference>
<dbReference type="Gene3D" id="3.30.40.10">
    <property type="entry name" value="Zinc/RING finger domain, C3HC4 (zinc finger)"/>
    <property type="match status" value="2"/>
</dbReference>
<evidence type="ECO:0000256" key="7">
    <source>
        <dbReference type="PROSITE-ProRule" id="PRU00146"/>
    </source>
</evidence>
<dbReference type="Proteomes" id="UP000054251">
    <property type="component" value="Unassembled WGS sequence"/>
</dbReference>
<evidence type="ECO:0000313" key="10">
    <source>
        <dbReference type="EMBL" id="KSA01324.1"/>
    </source>
</evidence>
<keyword evidence="5" id="KW-0862">Zinc</keyword>
<feature type="domain" description="PHD-type" evidence="8">
    <location>
        <begin position="225"/>
        <end position="275"/>
    </location>
</feature>
<dbReference type="OrthoDB" id="20839at2759"/>
<keyword evidence="3" id="KW-0677">Repeat</keyword>
<dbReference type="GO" id="GO:0008270">
    <property type="term" value="F:zinc ion binding"/>
    <property type="evidence" value="ECO:0007669"/>
    <property type="project" value="UniProtKB-KW"/>
</dbReference>
<dbReference type="PROSITE" id="PS50016">
    <property type="entry name" value="ZF_PHD_2"/>
    <property type="match status" value="1"/>
</dbReference>
<dbReference type="GeneID" id="26839898"/>
<protein>
    <recommendedName>
        <fullName evidence="12">PHD-type domain-containing protein</fullName>
    </recommendedName>
</protein>
<keyword evidence="6" id="KW-0539">Nucleus</keyword>
<dbReference type="InterPro" id="IPR001965">
    <property type="entry name" value="Znf_PHD"/>
</dbReference>
<comment type="caution">
    <text evidence="10">The sequence shown here is derived from an EMBL/GenBank/DDBJ whole genome shotgun (WGS) entry which is preliminary data.</text>
</comment>
<dbReference type="Pfam" id="PF10513">
    <property type="entry name" value="EPL1"/>
    <property type="match status" value="1"/>
</dbReference>
<dbReference type="Pfam" id="PF13831">
    <property type="entry name" value="PHD_2"/>
    <property type="match status" value="1"/>
</dbReference>
<evidence type="ECO:0000259" key="9">
    <source>
        <dbReference type="PROSITE" id="PS51805"/>
    </source>
</evidence>
<dbReference type="RefSeq" id="XP_015467426.1">
    <property type="nucleotide sequence ID" value="XM_015611718.1"/>
</dbReference>
<evidence type="ECO:0000256" key="2">
    <source>
        <dbReference type="ARBA" id="ARBA00022723"/>
    </source>
</evidence>
<dbReference type="CDD" id="cd15492">
    <property type="entry name" value="PHD_BRPF_JADE_like"/>
    <property type="match status" value="1"/>
</dbReference>
<feature type="domain" description="PHD-type" evidence="9">
    <location>
        <begin position="279"/>
        <end position="396"/>
    </location>
</feature>
<evidence type="ECO:0000256" key="6">
    <source>
        <dbReference type="ARBA" id="ARBA00023242"/>
    </source>
</evidence>
<dbReference type="InterPro" id="IPR034732">
    <property type="entry name" value="EPHD"/>
</dbReference>
<keyword evidence="2" id="KW-0479">Metal-binding</keyword>
<dbReference type="InterPro" id="IPR050701">
    <property type="entry name" value="Histone_Mod_Regulator"/>
</dbReference>
<dbReference type="PROSITE" id="PS51805">
    <property type="entry name" value="EPHD"/>
    <property type="match status" value="1"/>
</dbReference>
<evidence type="ECO:0000256" key="3">
    <source>
        <dbReference type="ARBA" id="ARBA00022737"/>
    </source>
</evidence>
<dbReference type="PANTHER" id="PTHR13793">
    <property type="entry name" value="PHD FINGER PROTEINS"/>
    <property type="match status" value="1"/>
</dbReference>
<comment type="subcellular location">
    <subcellularLocation>
        <location evidence="1">Nucleus</location>
    </subcellularLocation>
</comment>
<dbReference type="InterPro" id="IPR019787">
    <property type="entry name" value="Znf_PHD-finger"/>
</dbReference>
<dbReference type="InterPro" id="IPR013083">
    <property type="entry name" value="Znf_RING/FYVE/PHD"/>
</dbReference>
<accession>A0A0V1PYY4</accession>
<proteinExistence type="predicted"/>
<dbReference type="SMART" id="SM00249">
    <property type="entry name" value="PHD"/>
    <property type="match status" value="2"/>
</dbReference>
<evidence type="ECO:0000259" key="8">
    <source>
        <dbReference type="PROSITE" id="PS50016"/>
    </source>
</evidence>
<dbReference type="InterPro" id="IPR011011">
    <property type="entry name" value="Znf_FYVE_PHD"/>
</dbReference>
<dbReference type="GO" id="GO:0006357">
    <property type="term" value="P:regulation of transcription by RNA polymerase II"/>
    <property type="evidence" value="ECO:0007669"/>
    <property type="project" value="TreeGrafter"/>
</dbReference>
<sequence>METPGNGRSLIDPNYSSVTFFDNSKPREERNFKEIYPDLEETNQLKVFVLDNQNDNNNELHDEARTINNLDLKKPLFRVTSKSDKIDQNIKFSKTVTEYGFQEPNRSSHKVPSSTYIRPFSLNENEKIEDMIIKKKNQVEYDMDEQDDLYLQHRNSQAKNTIKLTPEVFEILITILENEWDSLEIQMSSISSTEDENNRLLTLDEGLDNNKYGNDDGIVLGSVVEQKCAVCNDSDCDNSNAIVFCDGCDIAVHQECYGIAFIPEGQWLCRKCMINKNREIDCVFCPSKTGAFKQLDNSLWSHVICALWINELYFANPIYMEPIEGVDLIPKSRWKLTCYICKQKVGACIQCCNRSCFQAYHVTCAKRAGLYMNLTKGIQGAITNKTTLKSFCDKHSPSDWDQNECIKGINKTRLFYRDITILNDQNAKLTKNQKKANKLNTFKWKTENNTPIPPKLLSDKLYGALINLKVESQPSVTQLAKVAMLKDLGYKPNRSREQILQEIRDMSNEICRYWCLKRESKKGATLIRKNNNMIATSSIVYGNSNYEEINNKIEVANILINDLDKVIGLTSDNLSRQEMSKQASDLDIVMVDTVYFPIKRLLDIQFSKLDKLDTNHLLINYRSKTGAHLTWSQIKHNIDTYEYTSVKEFDADVGEFYHMVLKENKSTNNIIRGSKRIYKEHRNSLPHLTEIEKKIHNDYNDGTLKVPFVEVHGSSLRFTDYDPKQIIELNDLSEVEEASENDNILLQNFIKGN</sequence>
<evidence type="ECO:0000256" key="5">
    <source>
        <dbReference type="ARBA" id="ARBA00022833"/>
    </source>
</evidence>
<keyword evidence="4 7" id="KW-0863">Zinc-finger</keyword>
<dbReference type="PANTHER" id="PTHR13793:SF107">
    <property type="entry name" value="BROMODOMAIN-CONTAINING PROTEIN HOMOLOG"/>
    <property type="match status" value="1"/>
</dbReference>
<evidence type="ECO:0008006" key="12">
    <source>
        <dbReference type="Google" id="ProtNLM"/>
    </source>
</evidence>
<gene>
    <name evidence="10" type="ORF">AC631_02889</name>
</gene>
<organism evidence="10 11">
    <name type="scientific">Debaryomyces fabryi</name>
    <dbReference type="NCBI Taxonomy" id="58627"/>
    <lineage>
        <taxon>Eukaryota</taxon>
        <taxon>Fungi</taxon>
        <taxon>Dikarya</taxon>
        <taxon>Ascomycota</taxon>
        <taxon>Saccharomycotina</taxon>
        <taxon>Pichiomycetes</taxon>
        <taxon>Debaryomycetaceae</taxon>
        <taxon>Debaryomyces</taxon>
    </lineage>
</organism>